<feature type="transmembrane region" description="Helical" evidence="8">
    <location>
        <begin position="12"/>
        <end position="35"/>
    </location>
</feature>
<feature type="transmembrane region" description="Helical" evidence="8">
    <location>
        <begin position="74"/>
        <end position="94"/>
    </location>
</feature>
<dbReference type="InterPro" id="IPR052017">
    <property type="entry name" value="TSUP"/>
</dbReference>
<dbReference type="AlphaFoldDB" id="A0A8J7IW06"/>
<dbReference type="PANTHER" id="PTHR30269">
    <property type="entry name" value="TRANSMEMBRANE PROTEIN YFCA"/>
    <property type="match status" value="1"/>
</dbReference>
<comment type="similarity">
    <text evidence="2 8">Belongs to the 4-toluene sulfonate uptake permease (TSUP) (TC 2.A.102) family.</text>
</comment>
<sequence length="252" mass="26902">MPDVFDGTFFAFAIAAVLFAGVSKGGFGSGAAFAATPLLALILEPGAAIGLMLPLLMLMDITALRPYWRRWDTASAFALIIGALPGVLLAALLYKIANPDFFRLLIGLIALGFVGFQLARARGLIPPAKQPMGQGAGGFWGLIAGFTSFISHAGGPPAAVFLLSRDLDKLRFQATTVLVFWAINLMKFIPYAGLGIFTKQSLLADLYLAPFAVIGIWLGVKLHRIVPEQLFFALTYVFLVITGGKLVLDALI</sequence>
<evidence type="ECO:0000313" key="9">
    <source>
        <dbReference type="EMBL" id="MBI1492745.1"/>
    </source>
</evidence>
<comment type="subcellular location">
    <subcellularLocation>
        <location evidence="1 8">Cell membrane</location>
        <topology evidence="1 8">Multi-pass membrane protein</topology>
    </subcellularLocation>
</comment>
<feature type="transmembrane region" description="Helical" evidence="8">
    <location>
        <begin position="101"/>
        <end position="119"/>
    </location>
</feature>
<keyword evidence="7 8" id="KW-0472">Membrane</keyword>
<evidence type="ECO:0000256" key="3">
    <source>
        <dbReference type="ARBA" id="ARBA00022448"/>
    </source>
</evidence>
<evidence type="ECO:0000256" key="5">
    <source>
        <dbReference type="ARBA" id="ARBA00022692"/>
    </source>
</evidence>
<keyword evidence="4 8" id="KW-1003">Cell membrane</keyword>
<evidence type="ECO:0000256" key="1">
    <source>
        <dbReference type="ARBA" id="ARBA00004651"/>
    </source>
</evidence>
<feature type="transmembrane region" description="Helical" evidence="8">
    <location>
        <begin position="200"/>
        <end position="218"/>
    </location>
</feature>
<dbReference type="InterPro" id="IPR002781">
    <property type="entry name" value="TM_pro_TauE-like"/>
</dbReference>
<name>A0A8J7IW06_9RHOB</name>
<keyword evidence="10" id="KW-1185">Reference proteome</keyword>
<feature type="transmembrane region" description="Helical" evidence="8">
    <location>
        <begin position="230"/>
        <end position="248"/>
    </location>
</feature>
<feature type="transmembrane region" description="Helical" evidence="8">
    <location>
        <begin position="47"/>
        <end position="68"/>
    </location>
</feature>
<gene>
    <name evidence="9" type="ORF">H1D41_03745</name>
</gene>
<evidence type="ECO:0000256" key="6">
    <source>
        <dbReference type="ARBA" id="ARBA00022989"/>
    </source>
</evidence>
<dbReference type="Proteomes" id="UP000640583">
    <property type="component" value="Unassembled WGS sequence"/>
</dbReference>
<accession>A0A8J7IW06</accession>
<evidence type="ECO:0000256" key="4">
    <source>
        <dbReference type="ARBA" id="ARBA00022475"/>
    </source>
</evidence>
<evidence type="ECO:0000256" key="2">
    <source>
        <dbReference type="ARBA" id="ARBA00009142"/>
    </source>
</evidence>
<keyword evidence="5 8" id="KW-0812">Transmembrane</keyword>
<reference evidence="9" key="1">
    <citation type="submission" date="2020-10" db="EMBL/GenBank/DDBJ databases">
        <title>Paenihalocynthiibacter styelae gen. nov., sp. nov., isolated from stalked sea squirt Styela clava.</title>
        <authorList>
            <person name="Kim Y.-O."/>
            <person name="Yoon J.-H."/>
        </authorList>
    </citation>
    <scope>NUCLEOTIDE SEQUENCE</scope>
    <source>
        <strain evidence="9">MYP1-1</strain>
    </source>
</reference>
<organism evidence="9 10">
    <name type="scientific">Halocynthiibacter styelae</name>
    <dbReference type="NCBI Taxonomy" id="2761955"/>
    <lineage>
        <taxon>Bacteria</taxon>
        <taxon>Pseudomonadati</taxon>
        <taxon>Pseudomonadota</taxon>
        <taxon>Alphaproteobacteria</taxon>
        <taxon>Rhodobacterales</taxon>
        <taxon>Paracoccaceae</taxon>
        <taxon>Halocynthiibacter</taxon>
    </lineage>
</organism>
<evidence type="ECO:0000313" key="10">
    <source>
        <dbReference type="Proteomes" id="UP000640583"/>
    </source>
</evidence>
<evidence type="ECO:0000256" key="7">
    <source>
        <dbReference type="ARBA" id="ARBA00023136"/>
    </source>
</evidence>
<dbReference type="GO" id="GO:0005886">
    <property type="term" value="C:plasma membrane"/>
    <property type="evidence" value="ECO:0007669"/>
    <property type="project" value="UniProtKB-SubCell"/>
</dbReference>
<feature type="transmembrane region" description="Helical" evidence="8">
    <location>
        <begin position="175"/>
        <end position="194"/>
    </location>
</feature>
<comment type="caution">
    <text evidence="9">The sequence shown here is derived from an EMBL/GenBank/DDBJ whole genome shotgun (WGS) entry which is preliminary data.</text>
</comment>
<protein>
    <recommendedName>
        <fullName evidence="8">Probable membrane transporter protein</fullName>
    </recommendedName>
</protein>
<proteinExistence type="inferred from homology"/>
<keyword evidence="6 8" id="KW-1133">Transmembrane helix</keyword>
<evidence type="ECO:0000256" key="8">
    <source>
        <dbReference type="RuleBase" id="RU363041"/>
    </source>
</evidence>
<dbReference type="EMBL" id="JADCKQ010000002">
    <property type="protein sequence ID" value="MBI1492745.1"/>
    <property type="molecule type" value="Genomic_DNA"/>
</dbReference>
<dbReference type="PANTHER" id="PTHR30269:SF37">
    <property type="entry name" value="MEMBRANE TRANSPORTER PROTEIN"/>
    <property type="match status" value="1"/>
</dbReference>
<dbReference type="Pfam" id="PF01925">
    <property type="entry name" value="TauE"/>
    <property type="match status" value="1"/>
</dbReference>
<feature type="transmembrane region" description="Helical" evidence="8">
    <location>
        <begin position="139"/>
        <end position="163"/>
    </location>
</feature>
<keyword evidence="3" id="KW-0813">Transport</keyword>
<dbReference type="RefSeq" id="WP_228847645.1">
    <property type="nucleotide sequence ID" value="NZ_JADCKQ010000002.1"/>
</dbReference>